<proteinExistence type="predicted"/>
<dbReference type="InterPro" id="IPR005645">
    <property type="entry name" value="FSH-like_dom"/>
</dbReference>
<keyword evidence="1" id="KW-0378">Hydrolase</keyword>
<evidence type="ECO:0000256" key="2">
    <source>
        <dbReference type="SAM" id="MobiDB-lite"/>
    </source>
</evidence>
<dbReference type="PANTHER" id="PTHR48070:SF6">
    <property type="entry name" value="ESTERASE OVCA2"/>
    <property type="match status" value="1"/>
</dbReference>
<dbReference type="GO" id="GO:0005634">
    <property type="term" value="C:nucleus"/>
    <property type="evidence" value="ECO:0007669"/>
    <property type="project" value="TreeGrafter"/>
</dbReference>
<dbReference type="Pfam" id="PF03959">
    <property type="entry name" value="FSH1"/>
    <property type="match status" value="1"/>
</dbReference>
<dbReference type="Gene3D" id="3.40.50.1820">
    <property type="entry name" value="alpha/beta hydrolase"/>
    <property type="match status" value="1"/>
</dbReference>
<keyword evidence="5" id="KW-1185">Reference proteome</keyword>
<evidence type="ECO:0000313" key="4">
    <source>
        <dbReference type="EMBL" id="KAK9844194.1"/>
    </source>
</evidence>
<feature type="region of interest" description="Disordered" evidence="2">
    <location>
        <begin position="212"/>
        <end position="232"/>
    </location>
</feature>
<dbReference type="PANTHER" id="PTHR48070">
    <property type="entry name" value="ESTERASE OVCA2"/>
    <property type="match status" value="1"/>
</dbReference>
<organism evidence="4 5">
    <name type="scientific">Elliptochloris bilobata</name>
    <dbReference type="NCBI Taxonomy" id="381761"/>
    <lineage>
        <taxon>Eukaryota</taxon>
        <taxon>Viridiplantae</taxon>
        <taxon>Chlorophyta</taxon>
        <taxon>core chlorophytes</taxon>
        <taxon>Trebouxiophyceae</taxon>
        <taxon>Trebouxiophyceae incertae sedis</taxon>
        <taxon>Elliptochloris clade</taxon>
        <taxon>Elliptochloris</taxon>
    </lineage>
</organism>
<gene>
    <name evidence="4" type="ORF">WJX81_007736</name>
</gene>
<evidence type="ECO:0000313" key="5">
    <source>
        <dbReference type="Proteomes" id="UP001445335"/>
    </source>
</evidence>
<dbReference type="InterPro" id="IPR029058">
    <property type="entry name" value="AB_hydrolase_fold"/>
</dbReference>
<dbReference type="GO" id="GO:0005737">
    <property type="term" value="C:cytoplasm"/>
    <property type="evidence" value="ECO:0007669"/>
    <property type="project" value="TreeGrafter"/>
</dbReference>
<protein>
    <recommendedName>
        <fullName evidence="3">Serine hydrolase domain-containing protein</fullName>
    </recommendedName>
</protein>
<dbReference type="GO" id="GO:0016787">
    <property type="term" value="F:hydrolase activity"/>
    <property type="evidence" value="ECO:0007669"/>
    <property type="project" value="UniProtKB-KW"/>
</dbReference>
<name>A0AAW1SF57_9CHLO</name>
<accession>A0AAW1SF57</accession>
<reference evidence="4 5" key="1">
    <citation type="journal article" date="2024" name="Nat. Commun.">
        <title>Phylogenomics reveals the evolutionary origins of lichenization in chlorophyte algae.</title>
        <authorList>
            <person name="Puginier C."/>
            <person name="Libourel C."/>
            <person name="Otte J."/>
            <person name="Skaloud P."/>
            <person name="Haon M."/>
            <person name="Grisel S."/>
            <person name="Petersen M."/>
            <person name="Berrin J.G."/>
            <person name="Delaux P.M."/>
            <person name="Dal Grande F."/>
            <person name="Keller J."/>
        </authorList>
    </citation>
    <scope>NUCLEOTIDE SEQUENCE [LARGE SCALE GENOMIC DNA]</scope>
    <source>
        <strain evidence="4 5">SAG 245.80</strain>
    </source>
</reference>
<dbReference type="Proteomes" id="UP001445335">
    <property type="component" value="Unassembled WGS sequence"/>
</dbReference>
<dbReference type="InterPro" id="IPR050593">
    <property type="entry name" value="LovG"/>
</dbReference>
<evidence type="ECO:0000256" key="1">
    <source>
        <dbReference type="ARBA" id="ARBA00022801"/>
    </source>
</evidence>
<dbReference type="SUPFAM" id="SSF53474">
    <property type="entry name" value="alpha/beta-Hydrolases"/>
    <property type="match status" value="1"/>
</dbReference>
<evidence type="ECO:0000259" key="3">
    <source>
        <dbReference type="Pfam" id="PF03959"/>
    </source>
</evidence>
<dbReference type="EMBL" id="JALJOU010000004">
    <property type="protein sequence ID" value="KAK9844194.1"/>
    <property type="molecule type" value="Genomic_DNA"/>
</dbReference>
<feature type="domain" description="Serine hydrolase" evidence="3">
    <location>
        <begin position="2"/>
        <end position="190"/>
    </location>
</feature>
<comment type="caution">
    <text evidence="4">The sequence shown here is derived from an EMBL/GenBank/DDBJ whole genome shotgun (WGS) entry which is preliminary data.</text>
</comment>
<sequence length="232" mass="24185">MQNAEVFRARVGSMRKALKSRADLIFVNGPHAVTITDATLAAEAGGASVEQRAWWSWQDTATAARPSLSAEYSGWEASHGVLTASLREHAPVDGILGFSQGATAASILLADLARSCPDLLPAFCILVGAFLPRDPDVVQGLRASRHAVPTLLVHGSSDMLIPLARSEALREAMGGRSELYVHRGAHLVPTCSGDFKRVLLAFLDRYAGAGQAGADGSMGPGANEQAAAVSGG</sequence>
<dbReference type="AlphaFoldDB" id="A0AAW1SF57"/>